<dbReference type="Gene3D" id="3.30.565.10">
    <property type="entry name" value="Histidine kinase-like ATPase, C-terminal domain"/>
    <property type="match status" value="1"/>
</dbReference>
<evidence type="ECO:0000256" key="6">
    <source>
        <dbReference type="SAM" id="MobiDB-lite"/>
    </source>
</evidence>
<sequence length="773" mass="87087">MKLRTQLLLFLFLYGFIPLIAMVAINLPFVLDRMELFYHKAHLQNLRADFKDLDEHLASRHVILRLLAKLPEPGTILERQPEKSSSEIDAARLRYTGWINETLRDQLDIVQILFIDNQGRPRFWLERDSRDQQWKPTIKKPELPSKALFQASIRREFGFVGVSQIRLNQRTNDPRRLMTLTLISPVFERAKPGGPIGAVAISIDVGGMAQAYRDTLWVTNNGAYLEERLKGDTRPLAFADFQGLEEIFRQGSLALWKGDKQQVIWVPLFMTEESGPLWVGRSVDPSPLAEFRTSLSLRVILIVLVALIIVLLSSRWIAQQIAHFSETLADGIGRVLKSDQPVAFHWRGPREIEELGEKLTALAETHAHHTQAQREHARQLEESNRYKSEFLANVSHELRTPLNSILLLSKMLREEGDNLGEQQCKQLKVIHEAGSDLKALIDNILDLSRIEAGQAGLVLDQIDIRRMVEELLELVQPQFEAKGLYLKAEFDPQLPDGFLSDQEKVRQILKNFLSNSIKFTAEGGAILHVYRDLDSACCPLCFALQDSGIGIPQEKHELIFEAFKQADGSTNRRFGGTGLGLSISRQLAQLLGGEIRLQSQEQQGARFTLCLPLQPPADAAIEPPPEQPSLLTVSRPRSQPEEPPVDAFTGVRLLLVDNNLNNLLALTPLLEGWGLEVTAAGDGDEVLETLNEESDFAITLVDTMMLGMDGYDTIRRIREEARFSAMAIIALTADTTAEDRERCLEVGADDFISKPIEMEELKTVIERTCPHDH</sequence>
<comment type="catalytic activity">
    <reaction evidence="1">
        <text>ATP + protein L-histidine = ADP + protein N-phospho-L-histidine.</text>
        <dbReference type="EC" id="2.7.13.3"/>
    </reaction>
</comment>
<keyword evidence="4" id="KW-0902">Two-component regulatory system</keyword>
<keyword evidence="7" id="KW-1133">Transmembrane helix</keyword>
<dbReference type="PROSITE" id="PS50109">
    <property type="entry name" value="HIS_KIN"/>
    <property type="match status" value="1"/>
</dbReference>
<dbReference type="GO" id="GO:0000155">
    <property type="term" value="F:phosphorelay sensor kinase activity"/>
    <property type="evidence" value="ECO:0007669"/>
    <property type="project" value="InterPro"/>
</dbReference>
<dbReference type="SMART" id="SM00388">
    <property type="entry name" value="HisKA"/>
    <property type="match status" value="1"/>
</dbReference>
<dbReference type="SUPFAM" id="SSF47384">
    <property type="entry name" value="Homodimeric domain of signal transducing histidine kinase"/>
    <property type="match status" value="1"/>
</dbReference>
<evidence type="ECO:0000259" key="8">
    <source>
        <dbReference type="PROSITE" id="PS50109"/>
    </source>
</evidence>
<dbReference type="CDD" id="cd00082">
    <property type="entry name" value="HisKA"/>
    <property type="match status" value="1"/>
</dbReference>
<organism evidence="10">
    <name type="scientific">endosymbiont of Riftia pachyptila</name>
    <dbReference type="NCBI Taxonomy" id="54396"/>
    <lineage>
        <taxon>Bacteria</taxon>
        <taxon>Pseudomonadati</taxon>
        <taxon>Pseudomonadota</taxon>
        <taxon>Gammaproteobacteria</taxon>
        <taxon>sulfur-oxidizing symbionts</taxon>
    </lineage>
</organism>
<name>O33541_9GAMM</name>
<dbReference type="EC" id="2.7.13.3" evidence="2"/>
<dbReference type="PRINTS" id="PR00344">
    <property type="entry name" value="BCTRLSENSOR"/>
</dbReference>
<dbReference type="Pfam" id="PF00512">
    <property type="entry name" value="HisKA"/>
    <property type="match status" value="1"/>
</dbReference>
<evidence type="ECO:0000256" key="2">
    <source>
        <dbReference type="ARBA" id="ARBA00012438"/>
    </source>
</evidence>
<dbReference type="Gene3D" id="3.40.50.2300">
    <property type="match status" value="1"/>
</dbReference>
<dbReference type="EMBL" id="U93704">
    <property type="protein sequence ID" value="AAB71131.1"/>
    <property type="molecule type" value="Genomic_DNA"/>
</dbReference>
<feature type="domain" description="Histidine kinase" evidence="8">
    <location>
        <begin position="393"/>
        <end position="615"/>
    </location>
</feature>
<dbReference type="PROSITE" id="PS50110">
    <property type="entry name" value="RESPONSE_REGULATORY"/>
    <property type="match status" value="1"/>
</dbReference>
<dbReference type="PANTHER" id="PTHR45339">
    <property type="entry name" value="HYBRID SIGNAL TRANSDUCTION HISTIDINE KINASE J"/>
    <property type="match status" value="1"/>
</dbReference>
<keyword evidence="7" id="KW-0472">Membrane</keyword>
<gene>
    <name evidence="10" type="primary">rssA</name>
</gene>
<evidence type="ECO:0000259" key="9">
    <source>
        <dbReference type="PROSITE" id="PS50110"/>
    </source>
</evidence>
<keyword evidence="3 5" id="KW-0597">Phosphoprotein</keyword>
<dbReference type="InterPro" id="IPR036890">
    <property type="entry name" value="HATPase_C_sf"/>
</dbReference>
<dbReference type="InterPro" id="IPR005467">
    <property type="entry name" value="His_kinase_dom"/>
</dbReference>
<protein>
    <recommendedName>
        <fullName evidence="2">histidine kinase</fullName>
        <ecNumber evidence="2">2.7.13.3</ecNumber>
    </recommendedName>
</protein>
<dbReference type="Gene3D" id="3.30.450.20">
    <property type="entry name" value="PAS domain"/>
    <property type="match status" value="1"/>
</dbReference>
<dbReference type="Gene3D" id="1.10.287.130">
    <property type="match status" value="1"/>
</dbReference>
<evidence type="ECO:0000256" key="4">
    <source>
        <dbReference type="ARBA" id="ARBA00023012"/>
    </source>
</evidence>
<dbReference type="Pfam" id="PF00072">
    <property type="entry name" value="Response_reg"/>
    <property type="match status" value="1"/>
</dbReference>
<feature type="domain" description="Response regulatory" evidence="9">
    <location>
        <begin position="652"/>
        <end position="769"/>
    </location>
</feature>
<dbReference type="SMART" id="SM00387">
    <property type="entry name" value="HATPase_c"/>
    <property type="match status" value="1"/>
</dbReference>
<evidence type="ECO:0000313" key="10">
    <source>
        <dbReference type="EMBL" id="AAB71131.1"/>
    </source>
</evidence>
<feature type="transmembrane region" description="Helical" evidence="7">
    <location>
        <begin position="6"/>
        <end position="31"/>
    </location>
</feature>
<dbReference type="InterPro" id="IPR036097">
    <property type="entry name" value="HisK_dim/P_sf"/>
</dbReference>
<dbReference type="SMART" id="SM00448">
    <property type="entry name" value="REC"/>
    <property type="match status" value="1"/>
</dbReference>
<dbReference type="SUPFAM" id="SSF55874">
    <property type="entry name" value="ATPase domain of HSP90 chaperone/DNA topoisomerase II/histidine kinase"/>
    <property type="match status" value="1"/>
</dbReference>
<dbReference type="AlphaFoldDB" id="O33541"/>
<reference evidence="10" key="1">
    <citation type="journal article" date="1997" name="Appl. Environ. Microbiol.">
        <title>A histidine protein kinase homolog from the endosymbiont of the hydrothermal vent tubeworm Riftia pachyptila.</title>
        <authorList>
            <person name="Hughes D.S."/>
            <person name="Felbeck H."/>
            <person name="Stein J.L."/>
        </authorList>
    </citation>
    <scope>NUCLEOTIDE SEQUENCE</scope>
</reference>
<dbReference type="CDD" id="cd16922">
    <property type="entry name" value="HATPase_EvgS-ArcB-TorS-like"/>
    <property type="match status" value="1"/>
</dbReference>
<dbReference type="InterPro" id="IPR011006">
    <property type="entry name" value="CheY-like_superfamily"/>
</dbReference>
<dbReference type="InterPro" id="IPR004358">
    <property type="entry name" value="Sig_transdc_His_kin-like_C"/>
</dbReference>
<dbReference type="SUPFAM" id="SSF52172">
    <property type="entry name" value="CheY-like"/>
    <property type="match status" value="1"/>
</dbReference>
<dbReference type="InterPro" id="IPR003661">
    <property type="entry name" value="HisK_dim/P_dom"/>
</dbReference>
<proteinExistence type="predicted"/>
<dbReference type="InterPro" id="IPR003594">
    <property type="entry name" value="HATPase_dom"/>
</dbReference>
<feature type="modified residue" description="4-aspartylphosphate" evidence="5">
    <location>
        <position position="702"/>
    </location>
</feature>
<dbReference type="PANTHER" id="PTHR45339:SF1">
    <property type="entry name" value="HYBRID SIGNAL TRANSDUCTION HISTIDINE KINASE J"/>
    <property type="match status" value="1"/>
</dbReference>
<dbReference type="FunFam" id="3.30.565.10:FF:000010">
    <property type="entry name" value="Sensor histidine kinase RcsC"/>
    <property type="match status" value="1"/>
</dbReference>
<evidence type="ECO:0000256" key="3">
    <source>
        <dbReference type="ARBA" id="ARBA00022553"/>
    </source>
</evidence>
<keyword evidence="7" id="KW-0812">Transmembrane</keyword>
<evidence type="ECO:0000256" key="7">
    <source>
        <dbReference type="SAM" id="Phobius"/>
    </source>
</evidence>
<dbReference type="Pfam" id="PF02518">
    <property type="entry name" value="HATPase_c"/>
    <property type="match status" value="1"/>
</dbReference>
<accession>O33541</accession>
<dbReference type="InterPro" id="IPR001789">
    <property type="entry name" value="Sig_transdc_resp-reg_receiver"/>
</dbReference>
<dbReference type="CDD" id="cd17546">
    <property type="entry name" value="REC_hyHK_CKI1_RcsC-like"/>
    <property type="match status" value="1"/>
</dbReference>
<evidence type="ECO:0000256" key="1">
    <source>
        <dbReference type="ARBA" id="ARBA00000085"/>
    </source>
</evidence>
<feature type="region of interest" description="Disordered" evidence="6">
    <location>
        <begin position="618"/>
        <end position="644"/>
    </location>
</feature>
<evidence type="ECO:0000256" key="5">
    <source>
        <dbReference type="PROSITE-ProRule" id="PRU00169"/>
    </source>
</evidence>